<keyword evidence="1" id="KW-0472">Membrane</keyword>
<dbReference type="AlphaFoldDB" id="D2MPR7"/>
<accession>D2MPR7</accession>
<proteinExistence type="predicted"/>
<dbReference type="STRING" id="679192.HMPREF9013_0304"/>
<gene>
    <name evidence="3" type="ORF">HMPREF9013_0304</name>
</gene>
<reference evidence="4" key="1">
    <citation type="submission" date="2009-12" db="EMBL/GenBank/DDBJ databases">
        <title>Sequence of Clostridiales genomosp. BVAB3 str. UPII9-5.</title>
        <authorList>
            <person name="Madupu R."/>
            <person name="Durkin A.S."/>
            <person name="Torralba M."/>
            <person name="Methe B."/>
            <person name="Sutton G.G."/>
            <person name="Strausberg R.L."/>
            <person name="Nelson K.E."/>
        </authorList>
    </citation>
    <scope>NUCLEOTIDE SEQUENCE [LARGE SCALE GENOMIC DNA]</scope>
    <source>
        <strain evidence="4">W1219</strain>
    </source>
</reference>
<feature type="domain" description="TadE-like" evidence="2">
    <location>
        <begin position="14"/>
        <end position="46"/>
    </location>
</feature>
<evidence type="ECO:0000259" key="2">
    <source>
        <dbReference type="Pfam" id="PF07811"/>
    </source>
</evidence>
<organism evidence="3 4">
    <name type="scientific">Bulleidia extructa W1219</name>
    <dbReference type="NCBI Taxonomy" id="679192"/>
    <lineage>
        <taxon>Bacteria</taxon>
        <taxon>Bacillati</taxon>
        <taxon>Bacillota</taxon>
        <taxon>Erysipelotrichia</taxon>
        <taxon>Erysipelotrichales</taxon>
        <taxon>Erysipelotrichaceae</taxon>
        <taxon>Bulleidia</taxon>
    </lineage>
</organism>
<name>D2MPR7_9FIRM</name>
<dbReference type="RefSeq" id="WP_006627380.1">
    <property type="nucleotide sequence ID" value="NZ_ADFR01000014.1"/>
</dbReference>
<evidence type="ECO:0000256" key="1">
    <source>
        <dbReference type="SAM" id="Phobius"/>
    </source>
</evidence>
<comment type="caution">
    <text evidence="3">The sequence shown here is derived from an EMBL/GenBank/DDBJ whole genome shotgun (WGS) entry which is preliminary data.</text>
</comment>
<protein>
    <recommendedName>
        <fullName evidence="2">TadE-like domain-containing protein</fullName>
    </recommendedName>
</protein>
<dbReference type="InterPro" id="IPR012495">
    <property type="entry name" value="TadE-like_dom"/>
</dbReference>
<keyword evidence="1" id="KW-1133">Transmembrane helix</keyword>
<dbReference type="eggNOG" id="COG4961">
    <property type="taxonomic scope" value="Bacteria"/>
</dbReference>
<sequence length="177" mass="20645">MKKIWKKIGKTECGQAMVEFALTAVMFFAVVFAVVDIGWIGYQMVAFDYGYQHVSWNFFFEWDGSVRRKQGEAGLSDNELIKRRLVSSIRMVNPNDLTVSNGKFTFYKEKFGKTFLRGDKESITKDTKMSMNIQATIEYRVRALTPLGLYFFNQNGERGIVLRKQLNRYRLLSERTE</sequence>
<evidence type="ECO:0000313" key="4">
    <source>
        <dbReference type="Proteomes" id="UP000005017"/>
    </source>
</evidence>
<evidence type="ECO:0000313" key="3">
    <source>
        <dbReference type="EMBL" id="EFC05370.1"/>
    </source>
</evidence>
<feature type="transmembrane region" description="Helical" evidence="1">
    <location>
        <begin position="20"/>
        <end position="42"/>
    </location>
</feature>
<keyword evidence="4" id="KW-1185">Reference proteome</keyword>
<dbReference type="OrthoDB" id="1646047at2"/>
<dbReference type="Pfam" id="PF07811">
    <property type="entry name" value="TadE"/>
    <property type="match status" value="1"/>
</dbReference>
<keyword evidence="1" id="KW-0812">Transmembrane</keyword>
<dbReference type="Proteomes" id="UP000005017">
    <property type="component" value="Unassembled WGS sequence"/>
</dbReference>
<dbReference type="EMBL" id="ADFR01000014">
    <property type="protein sequence ID" value="EFC05370.1"/>
    <property type="molecule type" value="Genomic_DNA"/>
</dbReference>